<organism evidence="1 2">
    <name type="scientific">Oceanitalea stevensii</name>
    <dbReference type="NCBI Taxonomy" id="2763072"/>
    <lineage>
        <taxon>Bacteria</taxon>
        <taxon>Bacillati</taxon>
        <taxon>Actinomycetota</taxon>
        <taxon>Actinomycetes</taxon>
        <taxon>Micrococcales</taxon>
        <taxon>Bogoriellaceae</taxon>
        <taxon>Georgenia</taxon>
    </lineage>
</organism>
<sequence>MATTTSTSRSARYAKWLAVPLGLVISAVLVWQASYAAFTDTTANRGNSWTAGSVTITDNREGVAMFQATDLVPGAAPAGQTITATYEGTLDADVKLYGEGFNVLAPTSAGLQPVSGTEKTLADYIHLTIVGNEGATFGAGPQGEIFRGTLAAFARDYGSGNSNLIYRVPGGDIHEQGTFKFTYWVDAGAPNSVQGQQVTLDFVAAATSTR</sequence>
<reference evidence="1 2" key="1">
    <citation type="submission" date="2020-08" db="EMBL/GenBank/DDBJ databases">
        <title>A Genomic Blueprint of the Chicken Gut Microbiome.</title>
        <authorList>
            <person name="Gilroy R."/>
            <person name="Ravi A."/>
            <person name="Getino M."/>
            <person name="Pursley I."/>
            <person name="Horton D.L."/>
            <person name="Alikhan N.-F."/>
            <person name="Baker D."/>
            <person name="Gharbi K."/>
            <person name="Hall N."/>
            <person name="Watson M."/>
            <person name="Adriaenssens E.M."/>
            <person name="Foster-Nyarko E."/>
            <person name="Jarju S."/>
            <person name="Secka A."/>
            <person name="Antonio M."/>
            <person name="Oren A."/>
            <person name="Chaudhuri R."/>
            <person name="La Ragione R.M."/>
            <person name="Hildebrand F."/>
            <person name="Pallen M.J."/>
        </authorList>
    </citation>
    <scope>NUCLEOTIDE SEQUENCE [LARGE SCALE GENOMIC DNA]</scope>
    <source>
        <strain evidence="1 2">Sa1BUA1</strain>
    </source>
</reference>
<keyword evidence="2" id="KW-1185">Reference proteome</keyword>
<name>A0ABR8Z0W0_9MICO</name>
<dbReference type="Proteomes" id="UP000661894">
    <property type="component" value="Unassembled WGS sequence"/>
</dbReference>
<accession>A0ABR8Z0W0</accession>
<protein>
    <submittedName>
        <fullName evidence="1">Uncharacterized protein</fullName>
    </submittedName>
</protein>
<gene>
    <name evidence="1" type="ORF">H9624_06510</name>
</gene>
<evidence type="ECO:0000313" key="1">
    <source>
        <dbReference type="EMBL" id="MBD8061972.1"/>
    </source>
</evidence>
<comment type="caution">
    <text evidence="1">The sequence shown here is derived from an EMBL/GenBank/DDBJ whole genome shotgun (WGS) entry which is preliminary data.</text>
</comment>
<evidence type="ECO:0000313" key="2">
    <source>
        <dbReference type="Proteomes" id="UP000661894"/>
    </source>
</evidence>
<dbReference type="RefSeq" id="WP_251839092.1">
    <property type="nucleotide sequence ID" value="NZ_JACSPO010000002.1"/>
</dbReference>
<dbReference type="EMBL" id="JACSPO010000002">
    <property type="protein sequence ID" value="MBD8061972.1"/>
    <property type="molecule type" value="Genomic_DNA"/>
</dbReference>
<proteinExistence type="predicted"/>